<accession>A0ABR3MPT4</accession>
<name>A0ABR3MPT4_9TELE</name>
<evidence type="ECO:0000313" key="2">
    <source>
        <dbReference type="Proteomes" id="UP001558613"/>
    </source>
</evidence>
<protein>
    <submittedName>
        <fullName evidence="1">Uncharacterized protein</fullName>
    </submittedName>
</protein>
<keyword evidence="2" id="KW-1185">Reference proteome</keyword>
<sequence length="128" mass="15087">MVGNLRKEERAAVSVLCLGRREIRGTVIGCVERSHTDKSQQRKVLYRCLKTGSERWKIIWSFAFRVLCKDLRLADCRQELQMEPEEPYRSEFLFVEKKRGKQIAPSLHLCPQLFCHMKTRSPPLRLHC</sequence>
<gene>
    <name evidence="1" type="ORF">QQF64_002250</name>
</gene>
<proteinExistence type="predicted"/>
<organism evidence="1 2">
    <name type="scientific">Cirrhinus molitorella</name>
    <name type="common">mud carp</name>
    <dbReference type="NCBI Taxonomy" id="172907"/>
    <lineage>
        <taxon>Eukaryota</taxon>
        <taxon>Metazoa</taxon>
        <taxon>Chordata</taxon>
        <taxon>Craniata</taxon>
        <taxon>Vertebrata</taxon>
        <taxon>Euteleostomi</taxon>
        <taxon>Actinopterygii</taxon>
        <taxon>Neopterygii</taxon>
        <taxon>Teleostei</taxon>
        <taxon>Ostariophysi</taxon>
        <taxon>Cypriniformes</taxon>
        <taxon>Cyprinidae</taxon>
        <taxon>Labeoninae</taxon>
        <taxon>Labeonini</taxon>
        <taxon>Cirrhinus</taxon>
    </lineage>
</organism>
<dbReference type="EMBL" id="JAYMGO010000010">
    <property type="protein sequence ID" value="KAL1266575.1"/>
    <property type="molecule type" value="Genomic_DNA"/>
</dbReference>
<comment type="caution">
    <text evidence="1">The sequence shown here is derived from an EMBL/GenBank/DDBJ whole genome shotgun (WGS) entry which is preliminary data.</text>
</comment>
<dbReference type="Proteomes" id="UP001558613">
    <property type="component" value="Unassembled WGS sequence"/>
</dbReference>
<reference evidence="1 2" key="1">
    <citation type="submission" date="2023-09" db="EMBL/GenBank/DDBJ databases">
        <authorList>
            <person name="Wang M."/>
        </authorList>
    </citation>
    <scope>NUCLEOTIDE SEQUENCE [LARGE SCALE GENOMIC DNA]</scope>
    <source>
        <strain evidence="1">GT-2023</strain>
        <tissue evidence="1">Liver</tissue>
    </source>
</reference>
<evidence type="ECO:0000313" key="1">
    <source>
        <dbReference type="EMBL" id="KAL1266575.1"/>
    </source>
</evidence>